<evidence type="ECO:0000313" key="4">
    <source>
        <dbReference type="EMBL" id="MDT0553397.1"/>
    </source>
</evidence>
<dbReference type="InterPro" id="IPR050330">
    <property type="entry name" value="Bact_OuterMem_StrucFunc"/>
</dbReference>
<accession>A0ABU2Y6T0</accession>
<dbReference type="PANTHER" id="PTHR30329:SF21">
    <property type="entry name" value="LIPOPROTEIN YIAD-RELATED"/>
    <property type="match status" value="1"/>
</dbReference>
<proteinExistence type="predicted"/>
<feature type="coiled-coil region" evidence="2">
    <location>
        <begin position="23"/>
        <end position="78"/>
    </location>
</feature>
<dbReference type="PROSITE" id="PS51257">
    <property type="entry name" value="PROKAR_LIPOPROTEIN"/>
    <property type="match status" value="1"/>
</dbReference>
<name>A0ABU2Y6T0_9FLAO</name>
<dbReference type="Proteomes" id="UP001252186">
    <property type="component" value="Unassembled WGS sequence"/>
</dbReference>
<evidence type="ECO:0000259" key="3">
    <source>
        <dbReference type="PROSITE" id="PS51123"/>
    </source>
</evidence>
<feature type="domain" description="OmpA-like" evidence="3">
    <location>
        <begin position="147"/>
        <end position="269"/>
    </location>
</feature>
<dbReference type="PROSITE" id="PS51123">
    <property type="entry name" value="OMPA_2"/>
    <property type="match status" value="1"/>
</dbReference>
<organism evidence="4 5">
    <name type="scientific">Urechidicola vernalis</name>
    <dbReference type="NCBI Taxonomy" id="3075600"/>
    <lineage>
        <taxon>Bacteria</taxon>
        <taxon>Pseudomonadati</taxon>
        <taxon>Bacteroidota</taxon>
        <taxon>Flavobacteriia</taxon>
        <taxon>Flavobacteriales</taxon>
        <taxon>Flavobacteriaceae</taxon>
        <taxon>Urechidicola</taxon>
    </lineage>
</organism>
<dbReference type="InterPro" id="IPR006665">
    <property type="entry name" value="OmpA-like"/>
</dbReference>
<keyword evidence="5" id="KW-1185">Reference proteome</keyword>
<gene>
    <name evidence="4" type="ORF">RM519_09090</name>
</gene>
<evidence type="ECO:0000256" key="2">
    <source>
        <dbReference type="SAM" id="Coils"/>
    </source>
</evidence>
<dbReference type="EMBL" id="JAVRHV010000004">
    <property type="protein sequence ID" value="MDT0553397.1"/>
    <property type="molecule type" value="Genomic_DNA"/>
</dbReference>
<dbReference type="Pfam" id="PF00691">
    <property type="entry name" value="OmpA"/>
    <property type="match status" value="1"/>
</dbReference>
<dbReference type="PANTHER" id="PTHR30329">
    <property type="entry name" value="STATOR ELEMENT OF FLAGELLAR MOTOR COMPLEX"/>
    <property type="match status" value="1"/>
</dbReference>
<keyword evidence="1" id="KW-0472">Membrane</keyword>
<dbReference type="CDD" id="cd07185">
    <property type="entry name" value="OmpA_C-like"/>
    <property type="match status" value="1"/>
</dbReference>
<evidence type="ECO:0000313" key="5">
    <source>
        <dbReference type="Proteomes" id="UP001252186"/>
    </source>
</evidence>
<dbReference type="InterPro" id="IPR036737">
    <property type="entry name" value="OmpA-like_sf"/>
</dbReference>
<reference evidence="4 5" key="1">
    <citation type="submission" date="2023-09" db="EMBL/GenBank/DDBJ databases">
        <authorList>
            <person name="Rey-Velasco X."/>
        </authorList>
    </citation>
    <scope>NUCLEOTIDE SEQUENCE [LARGE SCALE GENOMIC DNA]</scope>
    <source>
        <strain evidence="4 5">P050</strain>
    </source>
</reference>
<dbReference type="RefSeq" id="WP_311593409.1">
    <property type="nucleotide sequence ID" value="NZ_JAVRHV010000004.1"/>
</dbReference>
<evidence type="ECO:0000256" key="1">
    <source>
        <dbReference type="PROSITE-ProRule" id="PRU00473"/>
    </source>
</evidence>
<comment type="caution">
    <text evidence="4">The sequence shown here is derived from an EMBL/GenBank/DDBJ whole genome shotgun (WGS) entry which is preliminary data.</text>
</comment>
<keyword evidence="2" id="KW-0175">Coiled coil</keyword>
<sequence>MKKLILLTTTSVLLASCVSQKKYTELSDNHDKTKQELVDTKANLQQCLIDKDVNANKVATLESQVTDLQEDKRTALKQVEGLTVLTQTSTESMKEVIGQLSEKDKYINGIREAMTQKDSINMAIKYHLTKELADGIQDEDITIDVEKTVVFINIADKLLFNSGSSTVSNRAQEILGKVATVISTRPEMEVMVEGYTDDVPISRKDIKDNWDLSTKRATAVVRVLQNDHGVDPKRLTAAGRSEYMPIATNDTASGRAANRRTRIVILPRLEEFFEILEQKPE</sequence>
<protein>
    <submittedName>
        <fullName evidence="4">OmpA family protein</fullName>
    </submittedName>
</protein>
<dbReference type="Gene3D" id="3.30.1330.60">
    <property type="entry name" value="OmpA-like domain"/>
    <property type="match status" value="1"/>
</dbReference>
<dbReference type="SUPFAM" id="SSF103088">
    <property type="entry name" value="OmpA-like"/>
    <property type="match status" value="1"/>
</dbReference>